<feature type="transmembrane region" description="Helical" evidence="1">
    <location>
        <begin position="110"/>
        <end position="127"/>
    </location>
</feature>
<protein>
    <submittedName>
        <fullName evidence="2">Uncharacterized protein</fullName>
    </submittedName>
</protein>
<comment type="caution">
    <text evidence="2">The sequence shown here is derived from an EMBL/GenBank/DDBJ whole genome shotgun (WGS) entry which is preliminary data.</text>
</comment>
<evidence type="ECO:0000256" key="1">
    <source>
        <dbReference type="SAM" id="Phobius"/>
    </source>
</evidence>
<proteinExistence type="predicted"/>
<dbReference type="RefSeq" id="WP_310265262.1">
    <property type="nucleotide sequence ID" value="NZ_JAVDXU010000002.1"/>
</dbReference>
<keyword evidence="3" id="KW-1185">Reference proteome</keyword>
<keyword evidence="1" id="KW-1133">Transmembrane helix</keyword>
<sequence length="128" mass="13586">MNPWLVAAAALVFLIGLVHSVLGERMVFHHLRKGGLVPSGGQPGLREFQTRILWASWHVVTALAWALAVVLLWLAQPAVRALSSGVVEAAIAAALAVSSGLVLLSNRGRHPAWIALLAAAALVLMSYR</sequence>
<accession>A0ABU1YM19</accession>
<gene>
    <name evidence="2" type="ORF">J2X20_002562</name>
</gene>
<keyword evidence="1" id="KW-0472">Membrane</keyword>
<reference evidence="2 3" key="1">
    <citation type="submission" date="2023-07" db="EMBL/GenBank/DDBJ databases">
        <title>Sorghum-associated microbial communities from plants grown in Nebraska, USA.</title>
        <authorList>
            <person name="Schachtman D."/>
        </authorList>
    </citation>
    <scope>NUCLEOTIDE SEQUENCE [LARGE SCALE GENOMIC DNA]</scope>
    <source>
        <strain evidence="2 3">BE314</strain>
    </source>
</reference>
<name>A0ABU1YM19_ROSSA</name>
<dbReference type="Proteomes" id="UP001180453">
    <property type="component" value="Unassembled WGS sequence"/>
</dbReference>
<evidence type="ECO:0000313" key="3">
    <source>
        <dbReference type="Proteomes" id="UP001180453"/>
    </source>
</evidence>
<organism evidence="2 3">
    <name type="scientific">Roseateles saccharophilus</name>
    <name type="common">Pseudomonas saccharophila</name>
    <dbReference type="NCBI Taxonomy" id="304"/>
    <lineage>
        <taxon>Bacteria</taxon>
        <taxon>Pseudomonadati</taxon>
        <taxon>Pseudomonadota</taxon>
        <taxon>Betaproteobacteria</taxon>
        <taxon>Burkholderiales</taxon>
        <taxon>Sphaerotilaceae</taxon>
        <taxon>Roseateles</taxon>
    </lineage>
</organism>
<keyword evidence="1" id="KW-0812">Transmembrane</keyword>
<feature type="transmembrane region" description="Helical" evidence="1">
    <location>
        <begin position="52"/>
        <end position="74"/>
    </location>
</feature>
<evidence type="ECO:0000313" key="2">
    <source>
        <dbReference type="EMBL" id="MDR7269904.1"/>
    </source>
</evidence>
<feature type="transmembrane region" description="Helical" evidence="1">
    <location>
        <begin position="86"/>
        <end position="104"/>
    </location>
</feature>
<dbReference type="EMBL" id="JAVDXU010000002">
    <property type="protein sequence ID" value="MDR7269904.1"/>
    <property type="molecule type" value="Genomic_DNA"/>
</dbReference>